<dbReference type="CDD" id="cd22907">
    <property type="entry name" value="HFD_NFYB"/>
    <property type="match status" value="1"/>
</dbReference>
<name>A0AAF0AW31_9SCHI</name>
<dbReference type="FunFam" id="1.10.20.10:FF:000186">
    <property type="entry name" value="CCAAT-binding factor complex subunit Php3"/>
    <property type="match status" value="1"/>
</dbReference>
<dbReference type="AlphaFoldDB" id="A0AAF0AW31"/>
<evidence type="ECO:0000313" key="7">
    <source>
        <dbReference type="Proteomes" id="UP001212411"/>
    </source>
</evidence>
<dbReference type="GO" id="GO:0001228">
    <property type="term" value="F:DNA-binding transcription activator activity, RNA polymerase II-specific"/>
    <property type="evidence" value="ECO:0007669"/>
    <property type="project" value="InterPro"/>
</dbReference>
<proteinExistence type="inferred from homology"/>
<keyword evidence="3" id="KW-0238">DNA-binding</keyword>
<evidence type="ECO:0000259" key="5">
    <source>
        <dbReference type="Pfam" id="PF00808"/>
    </source>
</evidence>
<dbReference type="EMBL" id="CP115612">
    <property type="protein sequence ID" value="WBW74236.1"/>
    <property type="molecule type" value="Genomic_DNA"/>
</dbReference>
<dbReference type="PROSITE" id="PS00685">
    <property type="entry name" value="NFYB_HAP3"/>
    <property type="match status" value="1"/>
</dbReference>
<dbReference type="InterPro" id="IPR027113">
    <property type="entry name" value="Transc_fact_NFYB/HAP3"/>
</dbReference>
<dbReference type="InterPro" id="IPR009072">
    <property type="entry name" value="Histone-fold"/>
</dbReference>
<dbReference type="Pfam" id="PF00808">
    <property type="entry name" value="CBFD_NFYB_HMF"/>
    <property type="match status" value="1"/>
</dbReference>
<dbReference type="PANTHER" id="PTHR11064:SF9">
    <property type="entry name" value="NUCLEAR TRANSCRIPTION FACTOR Y SUBUNIT BETA"/>
    <property type="match status" value="1"/>
</dbReference>
<dbReference type="InterPro" id="IPR003956">
    <property type="entry name" value="Transcrpt_fac_NFYB/HAP3_CS"/>
</dbReference>
<keyword evidence="4" id="KW-0804">Transcription</keyword>
<comment type="similarity">
    <text evidence="1">Belongs to the NFYB/HAP3 subunit family.</text>
</comment>
<dbReference type="GO" id="GO:0046982">
    <property type="term" value="F:protein heterodimerization activity"/>
    <property type="evidence" value="ECO:0007669"/>
    <property type="project" value="InterPro"/>
</dbReference>
<dbReference type="PANTHER" id="PTHR11064">
    <property type="entry name" value="CCAAT-BINDING TRANSCRIPTION FACTOR-RELATED"/>
    <property type="match status" value="1"/>
</dbReference>
<keyword evidence="7" id="KW-1185">Reference proteome</keyword>
<sequence>MSMDGFDYTNLLPIANVARIMKSALPENAKISKEAKDCVQDCVSEFISFITSEASEQCTQEKRKTITGEDVLLAMNTLGFENYAEVLKISLAKYREQQARSASMKESKQTRSEEDQ</sequence>
<dbReference type="GO" id="GO:0000978">
    <property type="term" value="F:RNA polymerase II cis-regulatory region sequence-specific DNA binding"/>
    <property type="evidence" value="ECO:0007669"/>
    <property type="project" value="TreeGrafter"/>
</dbReference>
<evidence type="ECO:0000313" key="6">
    <source>
        <dbReference type="EMBL" id="WBW74236.1"/>
    </source>
</evidence>
<dbReference type="GeneID" id="80876193"/>
<dbReference type="SUPFAM" id="SSF47113">
    <property type="entry name" value="Histone-fold"/>
    <property type="match status" value="1"/>
</dbReference>
<dbReference type="InterPro" id="IPR003958">
    <property type="entry name" value="CBFA_NFYB_domain"/>
</dbReference>
<dbReference type="RefSeq" id="XP_056038479.1">
    <property type="nucleotide sequence ID" value="XM_056181504.1"/>
</dbReference>
<organism evidence="6 7">
    <name type="scientific">Schizosaccharomyces osmophilus</name>
    <dbReference type="NCBI Taxonomy" id="2545709"/>
    <lineage>
        <taxon>Eukaryota</taxon>
        <taxon>Fungi</taxon>
        <taxon>Dikarya</taxon>
        <taxon>Ascomycota</taxon>
        <taxon>Taphrinomycotina</taxon>
        <taxon>Schizosaccharomycetes</taxon>
        <taxon>Schizosaccharomycetales</taxon>
        <taxon>Schizosaccharomycetaceae</taxon>
        <taxon>Schizosaccharomyces</taxon>
    </lineage>
</organism>
<keyword evidence="2" id="KW-0805">Transcription regulation</keyword>
<dbReference type="GO" id="GO:0016602">
    <property type="term" value="C:CCAAT-binding factor complex"/>
    <property type="evidence" value="ECO:0007669"/>
    <property type="project" value="InterPro"/>
</dbReference>
<evidence type="ECO:0000256" key="1">
    <source>
        <dbReference type="ARBA" id="ARBA00009053"/>
    </source>
</evidence>
<protein>
    <submittedName>
        <fullName evidence="6">CCAAT-binding factor complex subunit Php3</fullName>
    </submittedName>
</protein>
<feature type="domain" description="Transcription factor CBF/NF-Y/archaeal histone" evidence="5">
    <location>
        <begin position="12"/>
        <end position="75"/>
    </location>
</feature>
<dbReference type="Gene3D" id="1.10.20.10">
    <property type="entry name" value="Histone, subunit A"/>
    <property type="match status" value="1"/>
</dbReference>
<accession>A0AAF0AW31</accession>
<evidence type="ECO:0000256" key="3">
    <source>
        <dbReference type="ARBA" id="ARBA00023125"/>
    </source>
</evidence>
<dbReference type="PRINTS" id="PR00615">
    <property type="entry name" value="CCAATSUBUNTA"/>
</dbReference>
<gene>
    <name evidence="6" type="primary">php3</name>
    <name evidence="6" type="ORF">SOMG_02713</name>
</gene>
<reference evidence="6 7" key="1">
    <citation type="journal article" date="2023" name="G3 (Bethesda)">
        <title>A high-quality reference genome for the fission yeast Schizosaccharomyces osmophilus.</title>
        <authorList>
            <person name="Jia G.S."/>
            <person name="Zhang W.C."/>
            <person name="Liang Y."/>
            <person name="Liu X.H."/>
            <person name="Rhind N."/>
            <person name="Pidoux A."/>
            <person name="Brysch-Herzberg M."/>
            <person name="Du L.L."/>
        </authorList>
    </citation>
    <scope>NUCLEOTIDE SEQUENCE [LARGE SCALE GENOMIC DNA]</scope>
    <source>
        <strain evidence="6 7">CBS 15793</strain>
    </source>
</reference>
<dbReference type="KEGG" id="som:SOMG_02713"/>
<evidence type="ECO:0000256" key="4">
    <source>
        <dbReference type="ARBA" id="ARBA00023163"/>
    </source>
</evidence>
<dbReference type="Proteomes" id="UP001212411">
    <property type="component" value="Chromosome 2"/>
</dbReference>
<evidence type="ECO:0000256" key="2">
    <source>
        <dbReference type="ARBA" id="ARBA00023015"/>
    </source>
</evidence>